<name>A0A9Q1KXQ0_9CARY</name>
<keyword evidence="7" id="KW-1185">Reference proteome</keyword>
<dbReference type="GO" id="GO:0008270">
    <property type="term" value="F:zinc ion binding"/>
    <property type="evidence" value="ECO:0007669"/>
    <property type="project" value="UniProtKB-KW"/>
</dbReference>
<evidence type="ECO:0000313" key="6">
    <source>
        <dbReference type="EMBL" id="KAJ8451478.1"/>
    </source>
</evidence>
<evidence type="ECO:0000256" key="4">
    <source>
        <dbReference type="ARBA" id="ARBA00023015"/>
    </source>
</evidence>
<evidence type="ECO:0000256" key="2">
    <source>
        <dbReference type="ARBA" id="ARBA00022771"/>
    </source>
</evidence>
<sequence>MKFSSYVQEKPCEICGDIGFINAIRDCSLCRITREHAYSALCLAIVDSALYCMKVMLEAEADAWICEECESAKVTLSSPVPNKQPEDARAIFMIKKPPQNTKVKYITPEEVRALESQAMKNDSILESKTHLSPRSSIAKASFCQMGLSALVSNSSAKPGPQIGVPGFEVSLNEEPHLEKNVSTAEPCTFGDPVKDNSVKYGIHPVHTSFQLVQCLPAVDLGMCLYILTFPLLNCDFHFEF</sequence>
<organism evidence="6 7">
    <name type="scientific">Carnegiea gigantea</name>
    <dbReference type="NCBI Taxonomy" id="171969"/>
    <lineage>
        <taxon>Eukaryota</taxon>
        <taxon>Viridiplantae</taxon>
        <taxon>Streptophyta</taxon>
        <taxon>Embryophyta</taxon>
        <taxon>Tracheophyta</taxon>
        <taxon>Spermatophyta</taxon>
        <taxon>Magnoliopsida</taxon>
        <taxon>eudicotyledons</taxon>
        <taxon>Gunneridae</taxon>
        <taxon>Pentapetalae</taxon>
        <taxon>Caryophyllales</taxon>
        <taxon>Cactineae</taxon>
        <taxon>Cactaceae</taxon>
        <taxon>Cactoideae</taxon>
        <taxon>Echinocereeae</taxon>
        <taxon>Carnegiea</taxon>
    </lineage>
</organism>
<gene>
    <name evidence="6" type="ORF">Cgig2_017869</name>
</gene>
<evidence type="ECO:0000256" key="3">
    <source>
        <dbReference type="ARBA" id="ARBA00022833"/>
    </source>
</evidence>
<dbReference type="OrthoDB" id="1105978at2759"/>
<reference evidence="6" key="1">
    <citation type="submission" date="2022-04" db="EMBL/GenBank/DDBJ databases">
        <title>Carnegiea gigantea Genome sequencing and assembly v2.</title>
        <authorList>
            <person name="Copetti D."/>
            <person name="Sanderson M.J."/>
            <person name="Burquez A."/>
            <person name="Wojciechowski M.F."/>
        </authorList>
    </citation>
    <scope>NUCLEOTIDE SEQUENCE</scope>
    <source>
        <strain evidence="6">SGP5-SGP5p</strain>
        <tissue evidence="6">Aerial part</tissue>
    </source>
</reference>
<dbReference type="GO" id="GO:0140566">
    <property type="term" value="F:histone reader activity"/>
    <property type="evidence" value="ECO:0007669"/>
    <property type="project" value="InterPro"/>
</dbReference>
<proteinExistence type="predicted"/>
<dbReference type="AlphaFoldDB" id="A0A9Q1KXQ0"/>
<evidence type="ECO:0000313" key="7">
    <source>
        <dbReference type="Proteomes" id="UP001153076"/>
    </source>
</evidence>
<keyword evidence="1" id="KW-0479">Metal-binding</keyword>
<dbReference type="PANTHER" id="PTHR33304:SF36">
    <property type="entry name" value="GB|AAF26970.1-RELATED"/>
    <property type="match status" value="1"/>
</dbReference>
<keyword evidence="4" id="KW-0805">Transcription regulation</keyword>
<dbReference type="PANTHER" id="PTHR33304">
    <property type="match status" value="1"/>
</dbReference>
<evidence type="ECO:0000256" key="5">
    <source>
        <dbReference type="ARBA" id="ARBA00023163"/>
    </source>
</evidence>
<evidence type="ECO:0000256" key="1">
    <source>
        <dbReference type="ARBA" id="ARBA00022723"/>
    </source>
</evidence>
<dbReference type="Proteomes" id="UP001153076">
    <property type="component" value="Unassembled WGS sequence"/>
</dbReference>
<keyword evidence="3" id="KW-0862">Zinc</keyword>
<keyword evidence="5" id="KW-0804">Transcription</keyword>
<dbReference type="GO" id="GO:0034244">
    <property type="term" value="P:negative regulation of transcription elongation by RNA polymerase II"/>
    <property type="evidence" value="ECO:0007669"/>
    <property type="project" value="InterPro"/>
</dbReference>
<accession>A0A9Q1KXQ0</accession>
<comment type="caution">
    <text evidence="6">The sequence shown here is derived from an EMBL/GenBank/DDBJ whole genome shotgun (WGS) entry which is preliminary data.</text>
</comment>
<keyword evidence="2" id="KW-0863">Zinc-finger</keyword>
<dbReference type="EMBL" id="JAKOGI010000009">
    <property type="protein sequence ID" value="KAJ8451478.1"/>
    <property type="molecule type" value="Genomic_DNA"/>
</dbReference>
<dbReference type="InterPro" id="IPR049914">
    <property type="entry name" value="PHD1-3/5-6"/>
</dbReference>
<protein>
    <submittedName>
        <fullName evidence="6">Uncharacterized protein</fullName>
    </submittedName>
</protein>